<dbReference type="PROSITE" id="PS50157">
    <property type="entry name" value="ZINC_FINGER_C2H2_2"/>
    <property type="match status" value="3"/>
</dbReference>
<feature type="domain" description="C2H2-type" evidence="13">
    <location>
        <begin position="130"/>
        <end position="155"/>
    </location>
</feature>
<evidence type="ECO:0000256" key="7">
    <source>
        <dbReference type="ARBA" id="ARBA00023015"/>
    </source>
</evidence>
<evidence type="ECO:0000259" key="13">
    <source>
        <dbReference type="PROSITE" id="PS50157"/>
    </source>
</evidence>
<protein>
    <recommendedName>
        <fullName evidence="13">C2H2-type domain-containing protein</fullName>
    </recommendedName>
</protein>
<evidence type="ECO:0000256" key="8">
    <source>
        <dbReference type="ARBA" id="ARBA00023125"/>
    </source>
</evidence>
<keyword evidence="5 12" id="KW-0863">Zinc-finger</keyword>
<accession>A0AAN8XEU7</accession>
<keyword evidence="3" id="KW-0479">Metal-binding</keyword>
<proteinExistence type="inferred from homology"/>
<dbReference type="InterPro" id="IPR013087">
    <property type="entry name" value="Znf_C2H2_type"/>
</dbReference>
<evidence type="ECO:0000256" key="4">
    <source>
        <dbReference type="ARBA" id="ARBA00022737"/>
    </source>
</evidence>
<dbReference type="EMBL" id="JAXCGZ010003832">
    <property type="protein sequence ID" value="KAK7082992.1"/>
    <property type="molecule type" value="Genomic_DNA"/>
</dbReference>
<keyword evidence="7" id="KW-0805">Transcription regulation</keyword>
<dbReference type="SUPFAM" id="SSF57667">
    <property type="entry name" value="beta-beta-alpha zinc fingers"/>
    <property type="match status" value="2"/>
</dbReference>
<evidence type="ECO:0000256" key="5">
    <source>
        <dbReference type="ARBA" id="ARBA00022771"/>
    </source>
</evidence>
<dbReference type="PANTHER" id="PTHR24388:SF54">
    <property type="entry name" value="PROTEIN ESCARGOT"/>
    <property type="match status" value="1"/>
</dbReference>
<sequence>MDGLPFFSGSQKSRERQYPLHRQCGGYGESDFADLASSNLLGPDATDTSSGSERAFSICPTNIRNSNVRLETPYTCALCPYRSMIKHTIEVHMRTHTGEKPFSCPYCPKKFTVKCNLKTHIRRHKGEKPYSCSFCPYRTAHSSDLNKHIVTHKNS</sequence>
<dbReference type="AlphaFoldDB" id="A0AAN8XEU7"/>
<dbReference type="PANTHER" id="PTHR24388">
    <property type="entry name" value="ZINC FINGER PROTEIN"/>
    <property type="match status" value="1"/>
</dbReference>
<evidence type="ECO:0000313" key="15">
    <source>
        <dbReference type="Proteomes" id="UP001381693"/>
    </source>
</evidence>
<dbReference type="FunFam" id="3.30.160.60:FF:001480">
    <property type="entry name" value="Si:cabz01071911.3"/>
    <property type="match status" value="1"/>
</dbReference>
<evidence type="ECO:0000256" key="12">
    <source>
        <dbReference type="PROSITE-ProRule" id="PRU00042"/>
    </source>
</evidence>
<name>A0AAN8XEU7_HALRR</name>
<keyword evidence="6" id="KW-0862">Zinc</keyword>
<evidence type="ECO:0000256" key="2">
    <source>
        <dbReference type="ARBA" id="ARBA00006991"/>
    </source>
</evidence>
<dbReference type="GO" id="GO:0008270">
    <property type="term" value="F:zinc ion binding"/>
    <property type="evidence" value="ECO:0007669"/>
    <property type="project" value="UniProtKB-KW"/>
</dbReference>
<dbReference type="GO" id="GO:0005634">
    <property type="term" value="C:nucleus"/>
    <property type="evidence" value="ECO:0007669"/>
    <property type="project" value="UniProtKB-SubCell"/>
</dbReference>
<gene>
    <name evidence="14" type="ORF">SK128_023849</name>
</gene>
<dbReference type="Gene3D" id="3.30.160.60">
    <property type="entry name" value="Classic Zinc Finger"/>
    <property type="match status" value="3"/>
</dbReference>
<dbReference type="Proteomes" id="UP001381693">
    <property type="component" value="Unassembled WGS sequence"/>
</dbReference>
<dbReference type="GO" id="GO:0000981">
    <property type="term" value="F:DNA-binding transcription factor activity, RNA polymerase II-specific"/>
    <property type="evidence" value="ECO:0007669"/>
    <property type="project" value="TreeGrafter"/>
</dbReference>
<comment type="caution">
    <text evidence="14">The sequence shown here is derived from an EMBL/GenBank/DDBJ whole genome shotgun (WGS) entry which is preliminary data.</text>
</comment>
<feature type="domain" description="C2H2-type" evidence="13">
    <location>
        <begin position="74"/>
        <end position="101"/>
    </location>
</feature>
<dbReference type="PROSITE" id="PS00028">
    <property type="entry name" value="ZINC_FINGER_C2H2_1"/>
    <property type="match status" value="1"/>
</dbReference>
<dbReference type="FunFam" id="3.30.160.60:FF:000446">
    <property type="entry name" value="Zinc finger protein"/>
    <property type="match status" value="1"/>
</dbReference>
<feature type="domain" description="C2H2-type" evidence="13">
    <location>
        <begin position="102"/>
        <end position="129"/>
    </location>
</feature>
<keyword evidence="9" id="KW-0804">Transcription</keyword>
<evidence type="ECO:0000256" key="6">
    <source>
        <dbReference type="ARBA" id="ARBA00022833"/>
    </source>
</evidence>
<dbReference type="InterPro" id="IPR036236">
    <property type="entry name" value="Znf_C2H2_sf"/>
</dbReference>
<dbReference type="FunFam" id="3.30.160.60:FF:000417">
    <property type="entry name" value="Zinc finger protein"/>
    <property type="match status" value="1"/>
</dbReference>
<comment type="similarity">
    <text evidence="2">Belongs to the krueppel C2H2-type zinc-finger protein family.</text>
</comment>
<dbReference type="Pfam" id="PF00096">
    <property type="entry name" value="zf-C2H2"/>
    <property type="match status" value="2"/>
</dbReference>
<keyword evidence="15" id="KW-1185">Reference proteome</keyword>
<evidence type="ECO:0000256" key="3">
    <source>
        <dbReference type="ARBA" id="ARBA00022723"/>
    </source>
</evidence>
<comment type="subcellular location">
    <subcellularLocation>
        <location evidence="1">Nucleus</location>
    </subcellularLocation>
</comment>
<keyword evidence="8" id="KW-0238">DNA-binding</keyword>
<reference evidence="14 15" key="1">
    <citation type="submission" date="2023-11" db="EMBL/GenBank/DDBJ databases">
        <title>Halocaridina rubra genome assembly.</title>
        <authorList>
            <person name="Smith C."/>
        </authorList>
    </citation>
    <scope>NUCLEOTIDE SEQUENCE [LARGE SCALE GENOMIC DNA]</scope>
    <source>
        <strain evidence="14">EP-1</strain>
        <tissue evidence="14">Whole</tissue>
    </source>
</reference>
<keyword evidence="4" id="KW-0677">Repeat</keyword>
<keyword evidence="10" id="KW-0539">Nucleus</keyword>
<evidence type="ECO:0000256" key="10">
    <source>
        <dbReference type="ARBA" id="ARBA00023242"/>
    </source>
</evidence>
<evidence type="ECO:0000256" key="1">
    <source>
        <dbReference type="ARBA" id="ARBA00004123"/>
    </source>
</evidence>
<evidence type="ECO:0000256" key="11">
    <source>
        <dbReference type="ARBA" id="ARBA00037948"/>
    </source>
</evidence>
<evidence type="ECO:0000313" key="14">
    <source>
        <dbReference type="EMBL" id="KAK7082992.1"/>
    </source>
</evidence>
<comment type="similarity">
    <text evidence="11">Belongs to the snail C2H2-type zinc-finger protein family.</text>
</comment>
<organism evidence="14 15">
    <name type="scientific">Halocaridina rubra</name>
    <name type="common">Hawaiian red shrimp</name>
    <dbReference type="NCBI Taxonomy" id="373956"/>
    <lineage>
        <taxon>Eukaryota</taxon>
        <taxon>Metazoa</taxon>
        <taxon>Ecdysozoa</taxon>
        <taxon>Arthropoda</taxon>
        <taxon>Crustacea</taxon>
        <taxon>Multicrustacea</taxon>
        <taxon>Malacostraca</taxon>
        <taxon>Eumalacostraca</taxon>
        <taxon>Eucarida</taxon>
        <taxon>Decapoda</taxon>
        <taxon>Pleocyemata</taxon>
        <taxon>Caridea</taxon>
        <taxon>Atyoidea</taxon>
        <taxon>Atyidae</taxon>
        <taxon>Halocaridina</taxon>
    </lineage>
</organism>
<dbReference type="SMART" id="SM00355">
    <property type="entry name" value="ZnF_C2H2"/>
    <property type="match status" value="3"/>
</dbReference>
<dbReference type="GO" id="GO:0000978">
    <property type="term" value="F:RNA polymerase II cis-regulatory region sequence-specific DNA binding"/>
    <property type="evidence" value="ECO:0007669"/>
    <property type="project" value="TreeGrafter"/>
</dbReference>
<dbReference type="InterPro" id="IPR050527">
    <property type="entry name" value="Snail/Krueppel_Znf"/>
</dbReference>
<evidence type="ECO:0000256" key="9">
    <source>
        <dbReference type="ARBA" id="ARBA00023163"/>
    </source>
</evidence>